<dbReference type="PROSITE" id="PS50995">
    <property type="entry name" value="HTH_MARR_2"/>
    <property type="match status" value="1"/>
</dbReference>
<sequence length="162" mass="18058">MYDIDKIKAQWSRQRPDLDTEPMALIGRITRLSAHLSEEMGKTFARHGLNGPSFDMLATLLRSGPPHALSPNQLLETMMVTSGTMTNRIDQLEKDDLVTRVRNPDDKRSVLVQLTGKGQKIIDAAVTDHVETQKKLVAGLSGEERGNLNALLRTYLTTFEAD</sequence>
<evidence type="ECO:0000256" key="1">
    <source>
        <dbReference type="ARBA" id="ARBA00023015"/>
    </source>
</evidence>
<organism evidence="5 6">
    <name type="scientific">Sulfitobacter porphyrae</name>
    <dbReference type="NCBI Taxonomy" id="1246864"/>
    <lineage>
        <taxon>Bacteria</taxon>
        <taxon>Pseudomonadati</taxon>
        <taxon>Pseudomonadota</taxon>
        <taxon>Alphaproteobacteria</taxon>
        <taxon>Rhodobacterales</taxon>
        <taxon>Roseobacteraceae</taxon>
        <taxon>Sulfitobacter</taxon>
    </lineage>
</organism>
<proteinExistence type="predicted"/>
<dbReference type="PANTHER" id="PTHR42756:SF1">
    <property type="entry name" value="TRANSCRIPTIONAL REPRESSOR OF EMRAB OPERON"/>
    <property type="match status" value="1"/>
</dbReference>
<dbReference type="InterPro" id="IPR023187">
    <property type="entry name" value="Tscrpt_reg_MarR-type_CS"/>
</dbReference>
<dbReference type="InterPro" id="IPR000835">
    <property type="entry name" value="HTH_MarR-typ"/>
</dbReference>
<name>A0ABW2B622_9RHOB</name>
<keyword evidence="3" id="KW-0804">Transcription</keyword>
<dbReference type="PANTHER" id="PTHR42756">
    <property type="entry name" value="TRANSCRIPTIONAL REGULATOR, MARR"/>
    <property type="match status" value="1"/>
</dbReference>
<dbReference type="PROSITE" id="PS01117">
    <property type="entry name" value="HTH_MARR_1"/>
    <property type="match status" value="1"/>
</dbReference>
<dbReference type="SUPFAM" id="SSF46785">
    <property type="entry name" value="Winged helix' DNA-binding domain"/>
    <property type="match status" value="1"/>
</dbReference>
<dbReference type="InterPro" id="IPR036390">
    <property type="entry name" value="WH_DNA-bd_sf"/>
</dbReference>
<evidence type="ECO:0000256" key="3">
    <source>
        <dbReference type="ARBA" id="ARBA00023163"/>
    </source>
</evidence>
<reference evidence="6" key="1">
    <citation type="journal article" date="2019" name="Int. J. Syst. Evol. Microbiol.">
        <title>The Global Catalogue of Microorganisms (GCM) 10K type strain sequencing project: providing services to taxonomists for standard genome sequencing and annotation.</title>
        <authorList>
            <consortium name="The Broad Institute Genomics Platform"/>
            <consortium name="The Broad Institute Genome Sequencing Center for Infectious Disease"/>
            <person name="Wu L."/>
            <person name="Ma J."/>
        </authorList>
    </citation>
    <scope>NUCLEOTIDE SEQUENCE [LARGE SCALE GENOMIC DNA]</scope>
    <source>
        <strain evidence="6">CCUG 66188</strain>
    </source>
</reference>
<comment type="caution">
    <text evidence="5">The sequence shown here is derived from an EMBL/GenBank/DDBJ whole genome shotgun (WGS) entry which is preliminary data.</text>
</comment>
<accession>A0ABW2B622</accession>
<evidence type="ECO:0000259" key="4">
    <source>
        <dbReference type="PROSITE" id="PS50995"/>
    </source>
</evidence>
<protein>
    <submittedName>
        <fullName evidence="5">MarR family winged helix-turn-helix transcriptional regulator</fullName>
    </submittedName>
</protein>
<feature type="domain" description="HTH marR-type" evidence="4">
    <location>
        <begin position="22"/>
        <end position="157"/>
    </location>
</feature>
<dbReference type="EMBL" id="JBHSWG010000001">
    <property type="protein sequence ID" value="MFC6761049.1"/>
    <property type="molecule type" value="Genomic_DNA"/>
</dbReference>
<keyword evidence="1" id="KW-0805">Transcription regulation</keyword>
<dbReference type="SMART" id="SM00347">
    <property type="entry name" value="HTH_MARR"/>
    <property type="match status" value="1"/>
</dbReference>
<dbReference type="PRINTS" id="PR00598">
    <property type="entry name" value="HTHMARR"/>
</dbReference>
<dbReference type="Pfam" id="PF01047">
    <property type="entry name" value="MarR"/>
    <property type="match status" value="1"/>
</dbReference>
<evidence type="ECO:0000256" key="2">
    <source>
        <dbReference type="ARBA" id="ARBA00023125"/>
    </source>
</evidence>
<evidence type="ECO:0000313" key="6">
    <source>
        <dbReference type="Proteomes" id="UP001596353"/>
    </source>
</evidence>
<dbReference type="Proteomes" id="UP001596353">
    <property type="component" value="Unassembled WGS sequence"/>
</dbReference>
<gene>
    <name evidence="5" type="ORF">ACFQFQ_18650</name>
</gene>
<keyword evidence="2" id="KW-0238">DNA-binding</keyword>
<evidence type="ECO:0000313" key="5">
    <source>
        <dbReference type="EMBL" id="MFC6761049.1"/>
    </source>
</evidence>
<dbReference type="InterPro" id="IPR036388">
    <property type="entry name" value="WH-like_DNA-bd_sf"/>
</dbReference>
<dbReference type="Gene3D" id="1.10.10.10">
    <property type="entry name" value="Winged helix-like DNA-binding domain superfamily/Winged helix DNA-binding domain"/>
    <property type="match status" value="1"/>
</dbReference>
<keyword evidence="6" id="KW-1185">Reference proteome</keyword>